<protein>
    <recommendedName>
        <fullName evidence="4">Secreted protein</fullName>
    </recommendedName>
</protein>
<feature type="signal peptide" evidence="1">
    <location>
        <begin position="1"/>
        <end position="30"/>
    </location>
</feature>
<evidence type="ECO:0008006" key="4">
    <source>
        <dbReference type="Google" id="ProtNLM"/>
    </source>
</evidence>
<accession>A0ABP5X2C8</accession>
<reference evidence="3" key="1">
    <citation type="journal article" date="2019" name="Int. J. Syst. Evol. Microbiol.">
        <title>The Global Catalogue of Microorganisms (GCM) 10K type strain sequencing project: providing services to taxonomists for standard genome sequencing and annotation.</title>
        <authorList>
            <consortium name="The Broad Institute Genomics Platform"/>
            <consortium name="The Broad Institute Genome Sequencing Center for Infectious Disease"/>
            <person name="Wu L."/>
            <person name="Ma J."/>
        </authorList>
    </citation>
    <scope>NUCLEOTIDE SEQUENCE [LARGE SCALE GENOMIC DNA]</scope>
    <source>
        <strain evidence="3">JCM 6922</strain>
    </source>
</reference>
<evidence type="ECO:0000256" key="1">
    <source>
        <dbReference type="SAM" id="SignalP"/>
    </source>
</evidence>
<comment type="caution">
    <text evidence="2">The sequence shown here is derived from an EMBL/GenBank/DDBJ whole genome shotgun (WGS) entry which is preliminary data.</text>
</comment>
<keyword evidence="1" id="KW-0732">Signal</keyword>
<gene>
    <name evidence="2" type="ORF">GCM10010421_33020</name>
</gene>
<dbReference type="Gene3D" id="2.60.40.20">
    <property type="entry name" value="Alpha-amylase inhibitor"/>
    <property type="match status" value="1"/>
</dbReference>
<dbReference type="EMBL" id="BAAATK010000019">
    <property type="protein sequence ID" value="GAA2440097.1"/>
    <property type="molecule type" value="Genomic_DNA"/>
</dbReference>
<dbReference type="InterPro" id="IPR036379">
    <property type="entry name" value="A-amylase_inhib_sf"/>
</dbReference>
<feature type="chain" id="PRO_5045588824" description="Secreted protein" evidence="1">
    <location>
        <begin position="31"/>
        <end position="113"/>
    </location>
</feature>
<organism evidence="2 3">
    <name type="scientific">Streptomyces glaucus</name>
    <dbReference type="NCBI Taxonomy" id="284029"/>
    <lineage>
        <taxon>Bacteria</taxon>
        <taxon>Bacillati</taxon>
        <taxon>Actinomycetota</taxon>
        <taxon>Actinomycetes</taxon>
        <taxon>Kitasatosporales</taxon>
        <taxon>Streptomycetaceae</taxon>
        <taxon>Streptomyces</taxon>
    </lineage>
</organism>
<keyword evidence="3" id="KW-1185">Reference proteome</keyword>
<evidence type="ECO:0000313" key="2">
    <source>
        <dbReference type="EMBL" id="GAA2440097.1"/>
    </source>
</evidence>
<dbReference type="RefSeq" id="WP_344604020.1">
    <property type="nucleotide sequence ID" value="NZ_BAAATK010000019.1"/>
</dbReference>
<proteinExistence type="predicted"/>
<name>A0ABP5X2C8_9ACTN</name>
<evidence type="ECO:0000313" key="3">
    <source>
        <dbReference type="Proteomes" id="UP001500460"/>
    </source>
</evidence>
<sequence>MFTSRRLAAGTAGAVLAVGTLLGSAGSAQAAPAAGAEARAAAGARGGTAPACIERGRNIPGDPWASATNRCGKTMRIKIIIKGGDDSGCKSLPNGRTMVHYFVTGHYQKTVTC</sequence>
<dbReference type="Proteomes" id="UP001500460">
    <property type="component" value="Unassembled WGS sequence"/>
</dbReference>